<reference evidence="1 2" key="1">
    <citation type="journal article" date="2011" name="Cell">
        <title>The monarch butterfly genome yields insights into long-distance migration.</title>
        <authorList>
            <person name="Zhan S."/>
            <person name="Merlin C."/>
            <person name="Boore J.L."/>
            <person name="Reppert S.M."/>
        </authorList>
    </citation>
    <scope>NUCLEOTIDE SEQUENCE [LARGE SCALE GENOMIC DNA]</scope>
    <source>
        <strain evidence="1">F-2</strain>
    </source>
</reference>
<name>A0A212FLH5_DANPL</name>
<organism evidence="1 2">
    <name type="scientific">Danaus plexippus plexippus</name>
    <dbReference type="NCBI Taxonomy" id="278856"/>
    <lineage>
        <taxon>Eukaryota</taxon>
        <taxon>Metazoa</taxon>
        <taxon>Ecdysozoa</taxon>
        <taxon>Arthropoda</taxon>
        <taxon>Hexapoda</taxon>
        <taxon>Insecta</taxon>
        <taxon>Pterygota</taxon>
        <taxon>Neoptera</taxon>
        <taxon>Endopterygota</taxon>
        <taxon>Lepidoptera</taxon>
        <taxon>Glossata</taxon>
        <taxon>Ditrysia</taxon>
        <taxon>Papilionoidea</taxon>
        <taxon>Nymphalidae</taxon>
        <taxon>Danainae</taxon>
        <taxon>Danaini</taxon>
        <taxon>Danaina</taxon>
        <taxon>Danaus</taxon>
        <taxon>Danaus</taxon>
    </lineage>
</organism>
<evidence type="ECO:0000313" key="2">
    <source>
        <dbReference type="Proteomes" id="UP000007151"/>
    </source>
</evidence>
<dbReference type="InParanoid" id="A0A212FLH5"/>
<keyword evidence="2" id="KW-1185">Reference proteome</keyword>
<evidence type="ECO:0000313" key="1">
    <source>
        <dbReference type="EMBL" id="OWR54586.1"/>
    </source>
</evidence>
<proteinExistence type="predicted"/>
<sequence length="12" mass="1457">MADLICSCFYYQ</sequence>
<comment type="caution">
    <text evidence="1">The sequence shown here is derived from an EMBL/GenBank/DDBJ whole genome shotgun (WGS) entry which is preliminary data.</text>
</comment>
<dbReference type="EMBL" id="AGBW02007770">
    <property type="protein sequence ID" value="OWR54586.1"/>
    <property type="molecule type" value="Genomic_DNA"/>
</dbReference>
<protein>
    <submittedName>
        <fullName evidence="1">Uncharacterized protein</fullName>
    </submittedName>
</protein>
<dbReference type="KEGG" id="dpl:KGM_206770A"/>
<accession>A0A212FLH5</accession>
<gene>
    <name evidence="1" type="ORF">KGM_206770A</name>
</gene>
<dbReference type="Proteomes" id="UP000007151">
    <property type="component" value="Unassembled WGS sequence"/>
</dbReference>
<feature type="non-terminal residue" evidence="1">
    <location>
        <position position="12"/>
    </location>
</feature>